<dbReference type="Proteomes" id="UP001372338">
    <property type="component" value="Unassembled WGS sequence"/>
</dbReference>
<accession>A0AAN9IBN7</accession>
<dbReference type="EMBL" id="JAYWIO010000003">
    <property type="protein sequence ID" value="KAK7273427.1"/>
    <property type="molecule type" value="Genomic_DNA"/>
</dbReference>
<gene>
    <name evidence="1" type="ORF">RIF29_14476</name>
</gene>
<dbReference type="AlphaFoldDB" id="A0AAN9IBN7"/>
<evidence type="ECO:0000313" key="2">
    <source>
        <dbReference type="Proteomes" id="UP001372338"/>
    </source>
</evidence>
<name>A0AAN9IBN7_CROPI</name>
<evidence type="ECO:0000313" key="1">
    <source>
        <dbReference type="EMBL" id="KAK7273427.1"/>
    </source>
</evidence>
<organism evidence="1 2">
    <name type="scientific">Crotalaria pallida</name>
    <name type="common">Smooth rattlebox</name>
    <name type="synonym">Crotalaria striata</name>
    <dbReference type="NCBI Taxonomy" id="3830"/>
    <lineage>
        <taxon>Eukaryota</taxon>
        <taxon>Viridiplantae</taxon>
        <taxon>Streptophyta</taxon>
        <taxon>Embryophyta</taxon>
        <taxon>Tracheophyta</taxon>
        <taxon>Spermatophyta</taxon>
        <taxon>Magnoliopsida</taxon>
        <taxon>eudicotyledons</taxon>
        <taxon>Gunneridae</taxon>
        <taxon>Pentapetalae</taxon>
        <taxon>rosids</taxon>
        <taxon>fabids</taxon>
        <taxon>Fabales</taxon>
        <taxon>Fabaceae</taxon>
        <taxon>Papilionoideae</taxon>
        <taxon>50 kb inversion clade</taxon>
        <taxon>genistoids sensu lato</taxon>
        <taxon>core genistoids</taxon>
        <taxon>Crotalarieae</taxon>
        <taxon>Crotalaria</taxon>
    </lineage>
</organism>
<comment type="caution">
    <text evidence="1">The sequence shown here is derived from an EMBL/GenBank/DDBJ whole genome shotgun (WGS) entry which is preliminary data.</text>
</comment>
<sequence>MHYSILPLKPRECRLHKRRRFSVPPTSILCHGLFQRQQQGHLSDACPRGRTVDDHTGPRAAQALVGCCGCDSV</sequence>
<protein>
    <submittedName>
        <fullName evidence="1">Uncharacterized protein</fullName>
    </submittedName>
</protein>
<keyword evidence="2" id="KW-1185">Reference proteome</keyword>
<reference evidence="1 2" key="1">
    <citation type="submission" date="2024-01" db="EMBL/GenBank/DDBJ databases">
        <title>The genomes of 5 underutilized Papilionoideae crops provide insights into root nodulation and disease resistanc.</title>
        <authorList>
            <person name="Yuan L."/>
        </authorList>
    </citation>
    <scope>NUCLEOTIDE SEQUENCE [LARGE SCALE GENOMIC DNA]</scope>
    <source>
        <strain evidence="1">ZHUSHIDOU_FW_LH</strain>
        <tissue evidence="1">Leaf</tissue>
    </source>
</reference>
<proteinExistence type="predicted"/>